<feature type="region of interest" description="Disordered" evidence="4">
    <location>
        <begin position="833"/>
        <end position="856"/>
    </location>
</feature>
<evidence type="ECO:0000256" key="1">
    <source>
        <dbReference type="ARBA" id="ARBA00022574"/>
    </source>
</evidence>
<dbReference type="Proteomes" id="UP000660262">
    <property type="component" value="Unassembled WGS sequence"/>
</dbReference>
<feature type="compositionally biased region" description="Basic and acidic residues" evidence="4">
    <location>
        <begin position="94"/>
        <end position="103"/>
    </location>
</feature>
<evidence type="ECO:0000313" key="6">
    <source>
        <dbReference type="Proteomes" id="UP000660262"/>
    </source>
</evidence>
<dbReference type="OrthoDB" id="71437at2759"/>
<feature type="region of interest" description="Disordered" evidence="4">
    <location>
        <begin position="1215"/>
        <end position="1240"/>
    </location>
</feature>
<feature type="compositionally biased region" description="Basic residues" evidence="4">
    <location>
        <begin position="692"/>
        <end position="707"/>
    </location>
</feature>
<evidence type="ECO:0000313" key="5">
    <source>
        <dbReference type="EMBL" id="GHP09547.1"/>
    </source>
</evidence>
<evidence type="ECO:0000256" key="4">
    <source>
        <dbReference type="SAM" id="MobiDB-lite"/>
    </source>
</evidence>
<dbReference type="PANTHER" id="PTHR22847">
    <property type="entry name" value="WD40 REPEAT PROTEIN"/>
    <property type="match status" value="1"/>
</dbReference>
<dbReference type="PROSITE" id="PS50082">
    <property type="entry name" value="WD_REPEATS_2"/>
    <property type="match status" value="2"/>
</dbReference>
<name>A0A830HX64_9CHLO</name>
<keyword evidence="2" id="KW-0677">Repeat</keyword>
<keyword evidence="1 3" id="KW-0853">WD repeat</keyword>
<evidence type="ECO:0000256" key="3">
    <source>
        <dbReference type="PROSITE-ProRule" id="PRU00221"/>
    </source>
</evidence>
<protein>
    <submittedName>
        <fullName evidence="5">Uncharacterized protein</fullName>
    </submittedName>
</protein>
<gene>
    <name evidence="5" type="ORF">PPROV_000828200</name>
</gene>
<dbReference type="EMBL" id="BNJQ01000025">
    <property type="protein sequence ID" value="GHP09547.1"/>
    <property type="molecule type" value="Genomic_DNA"/>
</dbReference>
<reference evidence="5" key="1">
    <citation type="submission" date="2020-10" db="EMBL/GenBank/DDBJ databases">
        <title>Unveiling of a novel bifunctional photoreceptor, Dualchrome1, isolated from a cosmopolitan green alga.</title>
        <authorList>
            <person name="Suzuki S."/>
            <person name="Kawachi M."/>
        </authorList>
    </citation>
    <scope>NUCLEOTIDE SEQUENCE</scope>
    <source>
        <strain evidence="5">NIES 2893</strain>
    </source>
</reference>
<feature type="repeat" description="WD" evidence="3">
    <location>
        <begin position="471"/>
        <end position="514"/>
    </location>
</feature>
<dbReference type="PANTHER" id="PTHR22847:SF637">
    <property type="entry name" value="WD REPEAT DOMAIN 5B"/>
    <property type="match status" value="1"/>
</dbReference>
<organism evidence="5 6">
    <name type="scientific">Pycnococcus provasolii</name>
    <dbReference type="NCBI Taxonomy" id="41880"/>
    <lineage>
        <taxon>Eukaryota</taxon>
        <taxon>Viridiplantae</taxon>
        <taxon>Chlorophyta</taxon>
        <taxon>Pseudoscourfieldiophyceae</taxon>
        <taxon>Pseudoscourfieldiales</taxon>
        <taxon>Pycnococcaceae</taxon>
        <taxon>Pycnococcus</taxon>
    </lineage>
</organism>
<dbReference type="PROSITE" id="PS00678">
    <property type="entry name" value="WD_REPEATS_1"/>
    <property type="match status" value="1"/>
</dbReference>
<dbReference type="Pfam" id="PF00400">
    <property type="entry name" value="WD40"/>
    <property type="match status" value="2"/>
</dbReference>
<feature type="region of interest" description="Disordered" evidence="4">
    <location>
        <begin position="1"/>
        <end position="21"/>
    </location>
</feature>
<keyword evidence="6" id="KW-1185">Reference proteome</keyword>
<dbReference type="Gene3D" id="2.130.10.10">
    <property type="entry name" value="YVTN repeat-like/Quinoprotein amine dehydrogenase"/>
    <property type="match status" value="1"/>
</dbReference>
<feature type="region of interest" description="Disordered" evidence="4">
    <location>
        <begin position="665"/>
        <end position="710"/>
    </location>
</feature>
<dbReference type="InterPro" id="IPR019775">
    <property type="entry name" value="WD40_repeat_CS"/>
</dbReference>
<dbReference type="PROSITE" id="PS50294">
    <property type="entry name" value="WD_REPEATS_REGION"/>
    <property type="match status" value="2"/>
</dbReference>
<proteinExistence type="predicted"/>
<sequence>MAGDSAQRSTHRSATGGRYVGIHHASATALPGARSFKDEARANQLATGGASNPGGYRTRVQAVVVAPAAPAGKKAPQTRSTVVASPRKGAGTREGGDGGERNHPRFARTTTTNENADPIPALLNGWDDWEGVKDESQPGSRPASPTDRSDTGDALEQMGESDGIARETDLLCPCIVHHEATLALGATGDGRMHIVCTALDTYRGHLLLSNGPTLFLWEFDAYEKIATHRAAHDPVQRFVEERLHGGYHVERQEWANDVGAIAHRTKLRKELGEDKARFALYSTYHDCFIIVKGKSCITALSAIDQEKKLLAAVAVTSTGDRAILSLTKVATPKYGELIITSEVGGVVRLFVLCKASTSSEDGPKSKMTFKCERELISAPHLWLHSLGTNSAPDTIVYAACGTGLASWTIVRSDGEFGDSTPAIYANELHNLPVTCVGYIHDTRRYATGSYDRSIRIWDFSIDHSPTIVGHMINHSGPVTSISVSFFYNCARMVSTSGDGTVRVWDLEHGLELDRLRLREGQGISSDAIDAQHGNPGLTPWLEDEGERMRLATPSSVSLLCDRHLSEMGLGFSLNTSDADDHGLSFLTACAERLVVCRVYPVSSHLFTGPSKIKRIGALHSNHHFSSRAFGAATGRMMLALTQESTIQFIDEVGGLLSRIVVPETQMMEGGSDSDTEIEQSREPRPPSAPRSPNRRGRSISSARRHRNVTNANVRVHHAANHHKHHGVYITICIAVPDINRLFVGFSNGSLEVFDLASTERLTTLIRPSRSEHAISSLAIVDVPFPQARAGGSPPLTSLGGLQRSGGLTRISSGTAETFSPSLLSAAKSIDLMPSEPSIDRDSESSGASGRSRRVSVTDEVVYGKTQREDFPYVGAGTKDGYLIFCSATAQKMRERTEKRLAHDGEIVSVQTMCNGKNDTMQSRMLATMGKSDGVRIWHVIFGEQDAEATNEEGEGVSIALMPICYCRTEGEVPLSMLYVQRKDNRPQTIELVTGSPTGDLHSFELGKVFDHRLLAKASGAQKDLARTNSVSFQSRRLSAMSRHSRGSLSKGLPTVVAAESPAYRTHDISAPSYSMIAHAHAVIRILGPCPVQERQYLVTQSLDDVVLVWRWGFNNHIGGSTYGQADSQVVHKYQFRVTPHDIYIPRQTNDEAVSQPDAAGLSFGQNTIMNLQRAGESSKTGAKEVWSSLTKRINDRLDSFRIIVAHADTLLEVPGLPPPRKPSRFTAEYPGDPRKTGASDSIADQIKHEEQLKTSLNFNKERLAGMGIDSTETQVMSRTEVFRRTFMNRDHPRAQRLMKKIIAIEVAAGVREDIKTTEDDMPARTAKKTRKDKRRSTARHVPMLDLNDDFFHRATVADDLDVRSYRETPAERLREQMMVPLSARDSLVTGVLSSDVRSSTHPQWRDVLEATRTDKLAVTKRPKKLKQKDFSRHGYIAGKMLEERNRLKQAKKRGVPNPTWAIVTSRQQLPPLGYLLDEAAALQ</sequence>
<feature type="repeat" description="WD" evidence="3">
    <location>
        <begin position="426"/>
        <end position="460"/>
    </location>
</feature>
<dbReference type="SUPFAM" id="SSF50978">
    <property type="entry name" value="WD40 repeat-like"/>
    <property type="match status" value="1"/>
</dbReference>
<dbReference type="InterPro" id="IPR001680">
    <property type="entry name" value="WD40_rpt"/>
</dbReference>
<feature type="region of interest" description="Disordered" evidence="4">
    <location>
        <begin position="69"/>
        <end position="156"/>
    </location>
</feature>
<comment type="caution">
    <text evidence="5">The sequence shown here is derived from an EMBL/GenBank/DDBJ whole genome shotgun (WGS) entry which is preliminary data.</text>
</comment>
<accession>A0A830HX64</accession>
<dbReference type="InterPro" id="IPR015943">
    <property type="entry name" value="WD40/YVTN_repeat-like_dom_sf"/>
</dbReference>
<evidence type="ECO:0000256" key="2">
    <source>
        <dbReference type="ARBA" id="ARBA00022737"/>
    </source>
</evidence>
<dbReference type="InterPro" id="IPR036322">
    <property type="entry name" value="WD40_repeat_dom_sf"/>
</dbReference>
<dbReference type="SMART" id="SM00320">
    <property type="entry name" value="WD40"/>
    <property type="match status" value="4"/>
</dbReference>
<dbReference type="GO" id="GO:1990234">
    <property type="term" value="C:transferase complex"/>
    <property type="evidence" value="ECO:0007669"/>
    <property type="project" value="UniProtKB-ARBA"/>
</dbReference>